<evidence type="ECO:0000313" key="3">
    <source>
        <dbReference type="Proteomes" id="UP001500979"/>
    </source>
</evidence>
<protein>
    <submittedName>
        <fullName evidence="2">Methyltransferase domain-containing protein</fullName>
    </submittedName>
</protein>
<reference evidence="2 3" key="1">
    <citation type="journal article" date="2019" name="Int. J. Syst. Evol. Microbiol.">
        <title>The Global Catalogue of Microorganisms (GCM) 10K type strain sequencing project: providing services to taxonomists for standard genome sequencing and annotation.</title>
        <authorList>
            <consortium name="The Broad Institute Genomics Platform"/>
            <consortium name="The Broad Institute Genome Sequencing Center for Infectious Disease"/>
            <person name="Wu L."/>
            <person name="Ma J."/>
        </authorList>
    </citation>
    <scope>NUCLEOTIDE SEQUENCE [LARGE SCALE GENOMIC DNA]</scope>
    <source>
        <strain evidence="2 3">JCM 9383</strain>
    </source>
</reference>
<proteinExistence type="predicted"/>
<keyword evidence="3" id="KW-1185">Reference proteome</keyword>
<gene>
    <name evidence="2" type="ORF">GCM10010470_45730</name>
</gene>
<evidence type="ECO:0000256" key="1">
    <source>
        <dbReference type="ARBA" id="ARBA00022679"/>
    </source>
</evidence>
<dbReference type="GO" id="GO:0008168">
    <property type="term" value="F:methyltransferase activity"/>
    <property type="evidence" value="ECO:0007669"/>
    <property type="project" value="UniProtKB-KW"/>
</dbReference>
<accession>A0ABN3VHD5</accession>
<dbReference type="GO" id="GO:0032259">
    <property type="term" value="P:methylation"/>
    <property type="evidence" value="ECO:0007669"/>
    <property type="project" value="UniProtKB-KW"/>
</dbReference>
<comment type="caution">
    <text evidence="2">The sequence shown here is derived from an EMBL/GenBank/DDBJ whole genome shotgun (WGS) entry which is preliminary data.</text>
</comment>
<dbReference type="PANTHER" id="PTHR43861:SF3">
    <property type="entry name" value="PUTATIVE (AFU_ORTHOLOGUE AFUA_2G14390)-RELATED"/>
    <property type="match status" value="1"/>
</dbReference>
<dbReference type="Gene3D" id="3.40.50.150">
    <property type="entry name" value="Vaccinia Virus protein VP39"/>
    <property type="match status" value="1"/>
</dbReference>
<dbReference type="CDD" id="cd02440">
    <property type="entry name" value="AdoMet_MTases"/>
    <property type="match status" value="1"/>
</dbReference>
<dbReference type="SUPFAM" id="SSF53335">
    <property type="entry name" value="S-adenosyl-L-methionine-dependent methyltransferases"/>
    <property type="match status" value="1"/>
</dbReference>
<sequence>MRSPPNTPRNPSEDSPYVLGNDAEQATYRFAALEGCYDGVSRQRLAETGLGSGWRCWEVGAGGGALAGWLSDQVAATGQVVATDVAPSHLGWLRERANVQVMTHDVVREDPPEKDFDLIHARLVLLHLPQREAVVPRLAAALAPGGWLVVEEFDCAWTPVMSAPSREASALFERIQAAFLRVLRQAGADPLWGRKIYSALLRSGLEEVSSTTFAQAWHGGGSGVELHRANTRQLHSELAATGIRNEELRDYWNLLDDPNFAVNSYPMISARGRRPRTPP</sequence>
<evidence type="ECO:0000313" key="2">
    <source>
        <dbReference type="EMBL" id="GAA2805358.1"/>
    </source>
</evidence>
<dbReference type="Pfam" id="PF13489">
    <property type="entry name" value="Methyltransf_23"/>
    <property type="match status" value="1"/>
</dbReference>
<keyword evidence="1" id="KW-0808">Transferase</keyword>
<dbReference type="Proteomes" id="UP001500979">
    <property type="component" value="Unassembled WGS sequence"/>
</dbReference>
<name>A0ABN3VHD5_9PSEU</name>
<organism evidence="2 3">
    <name type="scientific">Saccharopolyspora taberi</name>
    <dbReference type="NCBI Taxonomy" id="60895"/>
    <lineage>
        <taxon>Bacteria</taxon>
        <taxon>Bacillati</taxon>
        <taxon>Actinomycetota</taxon>
        <taxon>Actinomycetes</taxon>
        <taxon>Pseudonocardiales</taxon>
        <taxon>Pseudonocardiaceae</taxon>
        <taxon>Saccharopolyspora</taxon>
    </lineage>
</organism>
<dbReference type="PANTHER" id="PTHR43861">
    <property type="entry name" value="TRANS-ACONITATE 2-METHYLTRANSFERASE-RELATED"/>
    <property type="match status" value="1"/>
</dbReference>
<dbReference type="EMBL" id="BAAAUX010000019">
    <property type="protein sequence ID" value="GAA2805358.1"/>
    <property type="molecule type" value="Genomic_DNA"/>
</dbReference>
<dbReference type="InterPro" id="IPR029063">
    <property type="entry name" value="SAM-dependent_MTases_sf"/>
</dbReference>
<keyword evidence="2" id="KW-0489">Methyltransferase</keyword>